<evidence type="ECO:0000313" key="4">
    <source>
        <dbReference type="Proteomes" id="UP000297839"/>
    </source>
</evidence>
<sequence length="233" mass="24800">MLAELLRRASAATPAQCEVCRAWPARPVCEACLARFAAPMHRCARCALALPAGTATCGRCTLEPPPLDACFAAVSYGYPWAALVGRFKFGGEAGWAHTFADRMLDAPGVAQAVSRADALVPMPLSRERLAQRGFNQAHEIARRLSPAKVQAQLATRLRDTPAQAQLERADRLANLRGAFAAEPLQAARARGAHLLLVDDVMTSGASLFALAAALRQAGAARVEAAVFARTEEQ</sequence>
<keyword evidence="4" id="KW-1185">Reference proteome</keyword>
<protein>
    <submittedName>
        <fullName evidence="3">ComF family protein</fullName>
    </submittedName>
</protein>
<comment type="caution">
    <text evidence="3">The sequence shown here is derived from an EMBL/GenBank/DDBJ whole genome shotgun (WGS) entry which is preliminary data.</text>
</comment>
<comment type="similarity">
    <text evidence="1">Belongs to the ComF/GntX family.</text>
</comment>
<dbReference type="Pfam" id="PF00156">
    <property type="entry name" value="Pribosyltran"/>
    <property type="match status" value="1"/>
</dbReference>
<proteinExistence type="inferred from homology"/>
<feature type="domain" description="Phosphoribosyltransferase" evidence="2">
    <location>
        <begin position="131"/>
        <end position="229"/>
    </location>
</feature>
<name>A0A4Z0BXL6_9BURK</name>
<accession>A0A4Z0BXL6</accession>
<dbReference type="PANTHER" id="PTHR47505">
    <property type="entry name" value="DNA UTILIZATION PROTEIN YHGH"/>
    <property type="match status" value="1"/>
</dbReference>
<dbReference type="RefSeq" id="WP_135249306.1">
    <property type="nucleotide sequence ID" value="NZ_SMLK01000002.1"/>
</dbReference>
<evidence type="ECO:0000256" key="1">
    <source>
        <dbReference type="ARBA" id="ARBA00008007"/>
    </source>
</evidence>
<evidence type="ECO:0000313" key="3">
    <source>
        <dbReference type="EMBL" id="TFZ03681.1"/>
    </source>
</evidence>
<dbReference type="InterPro" id="IPR051910">
    <property type="entry name" value="ComF/GntX_DNA_util-trans"/>
</dbReference>
<organism evidence="3 4">
    <name type="scientific">Ramlibacter humi</name>
    <dbReference type="NCBI Taxonomy" id="2530451"/>
    <lineage>
        <taxon>Bacteria</taxon>
        <taxon>Pseudomonadati</taxon>
        <taxon>Pseudomonadota</taxon>
        <taxon>Betaproteobacteria</taxon>
        <taxon>Burkholderiales</taxon>
        <taxon>Comamonadaceae</taxon>
        <taxon>Ramlibacter</taxon>
    </lineage>
</organism>
<evidence type="ECO:0000259" key="2">
    <source>
        <dbReference type="Pfam" id="PF00156"/>
    </source>
</evidence>
<dbReference type="Proteomes" id="UP000297839">
    <property type="component" value="Unassembled WGS sequence"/>
</dbReference>
<dbReference type="OrthoDB" id="9793412at2"/>
<dbReference type="Gene3D" id="3.40.50.2020">
    <property type="match status" value="1"/>
</dbReference>
<dbReference type="EMBL" id="SMLK01000002">
    <property type="protein sequence ID" value="TFZ03681.1"/>
    <property type="molecule type" value="Genomic_DNA"/>
</dbReference>
<dbReference type="InterPro" id="IPR029057">
    <property type="entry name" value="PRTase-like"/>
</dbReference>
<dbReference type="AlphaFoldDB" id="A0A4Z0BXL6"/>
<reference evidence="3 4" key="1">
    <citation type="submission" date="2019-03" db="EMBL/GenBank/DDBJ databases">
        <title>Ramlibacter sp. 18x22-1, whole genome shotgun sequence.</title>
        <authorList>
            <person name="Zhang X."/>
            <person name="Feng G."/>
            <person name="Zhu H."/>
        </authorList>
    </citation>
    <scope>NUCLEOTIDE SEQUENCE [LARGE SCALE GENOMIC DNA]</scope>
    <source>
        <strain evidence="3 4">18x22-1</strain>
    </source>
</reference>
<dbReference type="PANTHER" id="PTHR47505:SF1">
    <property type="entry name" value="DNA UTILIZATION PROTEIN YHGH"/>
    <property type="match status" value="1"/>
</dbReference>
<gene>
    <name evidence="3" type="ORF">EZ216_08440</name>
</gene>
<dbReference type="SUPFAM" id="SSF53271">
    <property type="entry name" value="PRTase-like"/>
    <property type="match status" value="1"/>
</dbReference>
<dbReference type="InterPro" id="IPR000836">
    <property type="entry name" value="PRTase_dom"/>
</dbReference>